<sequence length="246" mass="27370">MPFHTLSTPPPEQARTCLELADHQLTCLLRFTDMASDYEEKYGEPPAAVLDLLAYTVDRIGLEHILSVVSTQTDPPADLGGPIRATTICVSAVFDELDGLLRRAPPKALYDWLDCIRHLVFSISLTEVLVHEHSAPDIHGRWAVSERMPTAELKNTPPSLLEDMAMIRPVRLTNKLLRQIVSQMHRQEGSASQAGRSILTGLPRPTAMWTSTLILPLVALFLFVVSGATSLIVLSRRNHVLRRAQR</sequence>
<name>A0A0H2R576_9AGAM</name>
<proteinExistence type="predicted"/>
<dbReference type="AlphaFoldDB" id="A0A0H2R576"/>
<evidence type="ECO:0000256" key="1">
    <source>
        <dbReference type="SAM" id="Phobius"/>
    </source>
</evidence>
<dbReference type="Proteomes" id="UP000053477">
    <property type="component" value="Unassembled WGS sequence"/>
</dbReference>
<dbReference type="EMBL" id="KQ086202">
    <property type="protein sequence ID" value="KLO06492.1"/>
    <property type="molecule type" value="Genomic_DNA"/>
</dbReference>
<keyword evidence="1" id="KW-0472">Membrane</keyword>
<organism evidence="2 3">
    <name type="scientific">Schizopora paradoxa</name>
    <dbReference type="NCBI Taxonomy" id="27342"/>
    <lineage>
        <taxon>Eukaryota</taxon>
        <taxon>Fungi</taxon>
        <taxon>Dikarya</taxon>
        <taxon>Basidiomycota</taxon>
        <taxon>Agaricomycotina</taxon>
        <taxon>Agaricomycetes</taxon>
        <taxon>Hymenochaetales</taxon>
        <taxon>Schizoporaceae</taxon>
        <taxon>Schizopora</taxon>
    </lineage>
</organism>
<dbReference type="InParanoid" id="A0A0H2R576"/>
<feature type="transmembrane region" description="Helical" evidence="1">
    <location>
        <begin position="213"/>
        <end position="234"/>
    </location>
</feature>
<keyword evidence="1" id="KW-0812">Transmembrane</keyword>
<keyword evidence="1" id="KW-1133">Transmembrane helix</keyword>
<evidence type="ECO:0000313" key="3">
    <source>
        <dbReference type="Proteomes" id="UP000053477"/>
    </source>
</evidence>
<keyword evidence="3" id="KW-1185">Reference proteome</keyword>
<protein>
    <submittedName>
        <fullName evidence="2">Uncharacterized protein</fullName>
    </submittedName>
</protein>
<accession>A0A0H2R576</accession>
<reference evidence="2 3" key="1">
    <citation type="submission" date="2015-04" db="EMBL/GenBank/DDBJ databases">
        <title>Complete genome sequence of Schizopora paradoxa KUC8140, a cosmopolitan wood degrader in East Asia.</title>
        <authorList>
            <consortium name="DOE Joint Genome Institute"/>
            <person name="Min B."/>
            <person name="Park H."/>
            <person name="Jang Y."/>
            <person name="Kim J.-J."/>
            <person name="Kim K.H."/>
            <person name="Pangilinan J."/>
            <person name="Lipzen A."/>
            <person name="Riley R."/>
            <person name="Grigoriev I.V."/>
            <person name="Spatafora J.W."/>
            <person name="Choi I.-G."/>
        </authorList>
    </citation>
    <scope>NUCLEOTIDE SEQUENCE [LARGE SCALE GENOMIC DNA]</scope>
    <source>
        <strain evidence="2 3">KUC8140</strain>
    </source>
</reference>
<evidence type="ECO:0000313" key="2">
    <source>
        <dbReference type="EMBL" id="KLO06492.1"/>
    </source>
</evidence>
<gene>
    <name evidence="2" type="ORF">SCHPADRAFT_895388</name>
</gene>